<protein>
    <submittedName>
        <fullName evidence="1">33750_t:CDS:1</fullName>
    </submittedName>
</protein>
<organism evidence="1 2">
    <name type="scientific">Racocetra persica</name>
    <dbReference type="NCBI Taxonomy" id="160502"/>
    <lineage>
        <taxon>Eukaryota</taxon>
        <taxon>Fungi</taxon>
        <taxon>Fungi incertae sedis</taxon>
        <taxon>Mucoromycota</taxon>
        <taxon>Glomeromycotina</taxon>
        <taxon>Glomeromycetes</taxon>
        <taxon>Diversisporales</taxon>
        <taxon>Gigasporaceae</taxon>
        <taxon>Racocetra</taxon>
    </lineage>
</organism>
<dbReference type="Proteomes" id="UP000789920">
    <property type="component" value="Unassembled WGS sequence"/>
</dbReference>
<feature type="non-terminal residue" evidence="1">
    <location>
        <position position="1"/>
    </location>
</feature>
<keyword evidence="2" id="KW-1185">Reference proteome</keyword>
<feature type="non-terminal residue" evidence="1">
    <location>
        <position position="183"/>
    </location>
</feature>
<gene>
    <name evidence="1" type="ORF">RPERSI_LOCUS26879</name>
</gene>
<evidence type="ECO:0000313" key="2">
    <source>
        <dbReference type="Proteomes" id="UP000789920"/>
    </source>
</evidence>
<sequence>SILMRLEYRVELLDHDWVIAERHKLIPSVYAILDVQEDKYGHADAVTYSGPTFIKIRSGKHDSSTAYSHGKDFDDLMNEEQLHNYTTTTNEQPKPVVVLLSDGSPNENLRYRKTIQMIIEHFDKYDLDTIIVACFAPHQSASNLVERRIAPLSHDLAGIILPHDTFGTYLDTQLRTNDEELEK</sequence>
<comment type="caution">
    <text evidence="1">The sequence shown here is derived from an EMBL/GenBank/DDBJ whole genome shotgun (WGS) entry which is preliminary data.</text>
</comment>
<name>A0ACA9S4N3_9GLOM</name>
<dbReference type="EMBL" id="CAJVQC010093174">
    <property type="protein sequence ID" value="CAG8827039.1"/>
    <property type="molecule type" value="Genomic_DNA"/>
</dbReference>
<evidence type="ECO:0000313" key="1">
    <source>
        <dbReference type="EMBL" id="CAG8827039.1"/>
    </source>
</evidence>
<accession>A0ACA9S4N3</accession>
<proteinExistence type="predicted"/>
<reference evidence="1" key="1">
    <citation type="submission" date="2021-06" db="EMBL/GenBank/DDBJ databases">
        <authorList>
            <person name="Kallberg Y."/>
            <person name="Tangrot J."/>
            <person name="Rosling A."/>
        </authorList>
    </citation>
    <scope>NUCLEOTIDE SEQUENCE</scope>
    <source>
        <strain evidence="1">MA461A</strain>
    </source>
</reference>